<accession>A0A6L2R739</accession>
<proteinExistence type="predicted"/>
<sequence length="74" mass="8039">MIQRSGNEDLREVENKAEELVALTFEVCEKRLASALKAPTMPQIALSAAAMSVQQSVETFLAVTHIPDQPGAEK</sequence>
<name>A0A6L2R739_9BACT</name>
<reference evidence="1 2" key="1">
    <citation type="journal article" date="2020" name="ISME J.">
        <title>Parallel Reductive Genome Evolution in Desulfovibrio Ectosymbionts Independently Acquired by Trichonympha Protists in the Termite Gut.</title>
        <authorList>
            <person name="Takeuchi M."/>
            <person name="Kuwahara H."/>
            <person name="Murakami T."/>
            <person name="Takahashi K."/>
            <person name="Kajitani R."/>
            <person name="Toyoda A."/>
            <person name="Itoh T."/>
            <person name="Ohkuma M."/>
            <person name="Hongoh Y."/>
        </authorList>
    </citation>
    <scope>NUCLEOTIDE SEQUENCE [LARGE SCALE GENOMIC DNA]</scope>
    <source>
        <strain evidence="1">ZnDsv-02</strain>
    </source>
</reference>
<evidence type="ECO:0000313" key="1">
    <source>
        <dbReference type="EMBL" id="GFH63353.1"/>
    </source>
</evidence>
<organism evidence="1 2">
    <name type="scientific">Candidatus Desulfovibrio kirbyi</name>
    <dbReference type="NCBI Taxonomy" id="2696086"/>
    <lineage>
        <taxon>Bacteria</taxon>
        <taxon>Pseudomonadati</taxon>
        <taxon>Thermodesulfobacteriota</taxon>
        <taxon>Desulfovibrionia</taxon>
        <taxon>Desulfovibrionales</taxon>
        <taxon>Desulfovibrionaceae</taxon>
        <taxon>Desulfovibrio</taxon>
    </lineage>
</organism>
<comment type="caution">
    <text evidence="1">The sequence shown here is derived from an EMBL/GenBank/DDBJ whole genome shotgun (WGS) entry which is preliminary data.</text>
</comment>
<dbReference type="EMBL" id="BLLL01000013">
    <property type="protein sequence ID" value="GFH63353.1"/>
    <property type="molecule type" value="Genomic_DNA"/>
</dbReference>
<dbReference type="AlphaFoldDB" id="A0A6L2R739"/>
<dbReference type="Proteomes" id="UP000505077">
    <property type="component" value="Unassembled WGS sequence"/>
</dbReference>
<protein>
    <submittedName>
        <fullName evidence="1">Uncharacterized protein</fullName>
    </submittedName>
</protein>
<evidence type="ECO:0000313" key="2">
    <source>
        <dbReference type="Proteomes" id="UP000505077"/>
    </source>
</evidence>
<gene>
    <name evidence="1" type="ORF">ZNDK_1124</name>
</gene>